<protein>
    <recommendedName>
        <fullName evidence="4">PDZ domain-containing protein</fullName>
    </recommendedName>
</protein>
<keyword evidence="2" id="KW-0378">Hydrolase</keyword>
<evidence type="ECO:0000256" key="1">
    <source>
        <dbReference type="ARBA" id="ARBA00022670"/>
    </source>
</evidence>
<name>A0A2A2GDV3_9BACT</name>
<dbReference type="GO" id="GO:0006508">
    <property type="term" value="P:proteolysis"/>
    <property type="evidence" value="ECO:0007669"/>
    <property type="project" value="UniProtKB-KW"/>
</dbReference>
<dbReference type="PRINTS" id="PR00834">
    <property type="entry name" value="PROTEASES2C"/>
</dbReference>
<dbReference type="PANTHER" id="PTHR43343:SF3">
    <property type="entry name" value="PROTEASE DO-LIKE 8, CHLOROPLASTIC"/>
    <property type="match status" value="1"/>
</dbReference>
<feature type="domain" description="PDZ" evidence="4">
    <location>
        <begin position="328"/>
        <end position="404"/>
    </location>
</feature>
<dbReference type="SUPFAM" id="SSF50494">
    <property type="entry name" value="Trypsin-like serine proteases"/>
    <property type="match status" value="1"/>
</dbReference>
<dbReference type="PROSITE" id="PS51257">
    <property type="entry name" value="PROKAR_LIPOPROTEIN"/>
    <property type="match status" value="1"/>
</dbReference>
<dbReference type="Gene3D" id="2.40.10.120">
    <property type="match status" value="1"/>
</dbReference>
<dbReference type="Proteomes" id="UP000218831">
    <property type="component" value="Unassembled WGS sequence"/>
</dbReference>
<dbReference type="PANTHER" id="PTHR43343">
    <property type="entry name" value="PEPTIDASE S12"/>
    <property type="match status" value="1"/>
</dbReference>
<organism evidence="5 6">
    <name type="scientific">Fodinibius salipaludis</name>
    <dbReference type="NCBI Taxonomy" id="2032627"/>
    <lineage>
        <taxon>Bacteria</taxon>
        <taxon>Pseudomonadati</taxon>
        <taxon>Balneolota</taxon>
        <taxon>Balneolia</taxon>
        <taxon>Balneolales</taxon>
        <taxon>Balneolaceae</taxon>
        <taxon>Fodinibius</taxon>
    </lineage>
</organism>
<dbReference type="SUPFAM" id="SSF50156">
    <property type="entry name" value="PDZ domain-like"/>
    <property type="match status" value="1"/>
</dbReference>
<evidence type="ECO:0000256" key="2">
    <source>
        <dbReference type="ARBA" id="ARBA00022801"/>
    </source>
</evidence>
<dbReference type="Pfam" id="PF13180">
    <property type="entry name" value="PDZ_2"/>
    <property type="match status" value="1"/>
</dbReference>
<dbReference type="Gene3D" id="2.30.42.10">
    <property type="match status" value="1"/>
</dbReference>
<evidence type="ECO:0000313" key="6">
    <source>
        <dbReference type="Proteomes" id="UP000218831"/>
    </source>
</evidence>
<dbReference type="OrthoDB" id="9758917at2"/>
<dbReference type="InterPro" id="IPR051201">
    <property type="entry name" value="Chloro_Bact_Ser_Proteases"/>
</dbReference>
<dbReference type="InterPro" id="IPR001478">
    <property type="entry name" value="PDZ"/>
</dbReference>
<comment type="caution">
    <text evidence="5">The sequence shown here is derived from an EMBL/GenBank/DDBJ whole genome shotgun (WGS) entry which is preliminary data.</text>
</comment>
<sequence length="419" mass="45279">MVKQSVLSAAVVLSVLIAGCLDKQSHSQSSSNSKVTEALGASISTVLGDSMSNSNSAEQSQGNSNYEQPVAQTKDPDEQISTSRQTAITRAVKKVSPAVVSITVTEMVQGGRRLKFSEYYNRFVPVPIEREVSSMGSGFIISSDGLVVTNQHVANEQAKRVVVSLPDGEQYEAEVLGEDELADLALLKIDADRTFPAVEFGDSDSVLVGEWSLAVGNPFGLFESAKPSVTVGVVSAINRDFRPNPNEPRVYMDMIQTDAAINRGNSGGPLVDSEGKVIGVNTFIFTGGTSGGNVGLGFAIPSKRVQKIIDQLSSTGEVTLSYDPGLNTVEMTRQLVMKYNLPATRGLLVNSVNKDGPAFEAGIVPGDIILKIGNERIQSKMHAQALFREYQEGDSMRVELFRKGDRYETKMYLRKRVKE</sequence>
<evidence type="ECO:0000313" key="5">
    <source>
        <dbReference type="EMBL" id="PAU95174.1"/>
    </source>
</evidence>
<dbReference type="GO" id="GO:0004252">
    <property type="term" value="F:serine-type endopeptidase activity"/>
    <property type="evidence" value="ECO:0007669"/>
    <property type="project" value="InterPro"/>
</dbReference>
<dbReference type="SMART" id="SM00228">
    <property type="entry name" value="PDZ"/>
    <property type="match status" value="1"/>
</dbReference>
<dbReference type="InterPro" id="IPR009003">
    <property type="entry name" value="Peptidase_S1_PA"/>
</dbReference>
<proteinExistence type="predicted"/>
<reference evidence="5 6" key="1">
    <citation type="submission" date="2017-08" db="EMBL/GenBank/DDBJ databases">
        <title>Aliifodinibius alkalisoli sp. nov., isolated from saline alkaline soil.</title>
        <authorList>
            <person name="Liu D."/>
            <person name="Zhang G."/>
        </authorList>
    </citation>
    <scope>NUCLEOTIDE SEQUENCE [LARGE SCALE GENOMIC DNA]</scope>
    <source>
        <strain evidence="5 6">WN023</strain>
    </source>
</reference>
<dbReference type="InterPro" id="IPR036034">
    <property type="entry name" value="PDZ_sf"/>
</dbReference>
<gene>
    <name evidence="5" type="ORF">CK503_02965</name>
</gene>
<dbReference type="PROSITE" id="PS50106">
    <property type="entry name" value="PDZ"/>
    <property type="match status" value="1"/>
</dbReference>
<keyword evidence="1" id="KW-0645">Protease</keyword>
<evidence type="ECO:0000259" key="4">
    <source>
        <dbReference type="PROSITE" id="PS50106"/>
    </source>
</evidence>
<dbReference type="InterPro" id="IPR001940">
    <property type="entry name" value="Peptidase_S1C"/>
</dbReference>
<dbReference type="Pfam" id="PF13365">
    <property type="entry name" value="Trypsin_2"/>
    <property type="match status" value="1"/>
</dbReference>
<dbReference type="CDD" id="cd06779">
    <property type="entry name" value="cpPDZ_Deg_HtrA-like"/>
    <property type="match status" value="1"/>
</dbReference>
<feature type="region of interest" description="Disordered" evidence="3">
    <location>
        <begin position="50"/>
        <end position="82"/>
    </location>
</feature>
<accession>A0A2A2GDV3</accession>
<dbReference type="EMBL" id="NSKE01000002">
    <property type="protein sequence ID" value="PAU95174.1"/>
    <property type="molecule type" value="Genomic_DNA"/>
</dbReference>
<feature type="compositionally biased region" description="Polar residues" evidence="3">
    <location>
        <begin position="50"/>
        <end position="71"/>
    </location>
</feature>
<dbReference type="AlphaFoldDB" id="A0A2A2GDV3"/>
<keyword evidence="6" id="KW-1185">Reference proteome</keyword>
<evidence type="ECO:0000256" key="3">
    <source>
        <dbReference type="SAM" id="MobiDB-lite"/>
    </source>
</evidence>